<organism evidence="1 2">
    <name type="scientific">Vaccinium darrowii</name>
    <dbReference type="NCBI Taxonomy" id="229202"/>
    <lineage>
        <taxon>Eukaryota</taxon>
        <taxon>Viridiplantae</taxon>
        <taxon>Streptophyta</taxon>
        <taxon>Embryophyta</taxon>
        <taxon>Tracheophyta</taxon>
        <taxon>Spermatophyta</taxon>
        <taxon>Magnoliopsida</taxon>
        <taxon>eudicotyledons</taxon>
        <taxon>Gunneridae</taxon>
        <taxon>Pentapetalae</taxon>
        <taxon>asterids</taxon>
        <taxon>Ericales</taxon>
        <taxon>Ericaceae</taxon>
        <taxon>Vaccinioideae</taxon>
        <taxon>Vaccinieae</taxon>
        <taxon>Vaccinium</taxon>
    </lineage>
</organism>
<dbReference type="EMBL" id="CM037156">
    <property type="protein sequence ID" value="KAH7837361.1"/>
    <property type="molecule type" value="Genomic_DNA"/>
</dbReference>
<dbReference type="Proteomes" id="UP000828048">
    <property type="component" value="Chromosome 6"/>
</dbReference>
<reference evidence="1 2" key="1">
    <citation type="journal article" date="2021" name="Hortic Res">
        <title>High-quality reference genome and annotation aids understanding of berry development for evergreen blueberry (Vaccinium darrowii).</title>
        <authorList>
            <person name="Yu J."/>
            <person name="Hulse-Kemp A.M."/>
            <person name="Babiker E."/>
            <person name="Staton M."/>
        </authorList>
    </citation>
    <scope>NUCLEOTIDE SEQUENCE [LARGE SCALE GENOMIC DNA]</scope>
    <source>
        <strain evidence="2">cv. NJ 8807/NJ 8810</strain>
        <tissue evidence="1">Young leaf</tissue>
    </source>
</reference>
<comment type="caution">
    <text evidence="1">The sequence shown here is derived from an EMBL/GenBank/DDBJ whole genome shotgun (WGS) entry which is preliminary data.</text>
</comment>
<proteinExistence type="predicted"/>
<gene>
    <name evidence="1" type="ORF">Vadar_012962</name>
</gene>
<accession>A0ACB7X9Y5</accession>
<evidence type="ECO:0000313" key="1">
    <source>
        <dbReference type="EMBL" id="KAH7837361.1"/>
    </source>
</evidence>
<evidence type="ECO:0000313" key="2">
    <source>
        <dbReference type="Proteomes" id="UP000828048"/>
    </source>
</evidence>
<keyword evidence="2" id="KW-1185">Reference proteome</keyword>
<protein>
    <submittedName>
        <fullName evidence="1">Uncharacterized protein</fullName>
    </submittedName>
</protein>
<sequence>MKNEAPIKAYHDEIHAFLKRLKNLRKWDDDLSMLRDVQVRSADGSQRLGGNKEDGPSVHNSEAGGQKMADVVDFTNDNNQSPRAKDVIPKEGQVDETPEIPFTDQGEKGVDDTNFLDETLHTDGDKEVTPIQGQLEAQTPAPYLAPPPFKVQKMTPEQKKIVDFLISKPKADGPTSADETCIKIVGPKWPLNFNDVHRPFRPRGLVSKLVIHTVRNLIMMDELQHMEEGKSQPKRHIFYPDFAINLVKDNHLNFNTYMRDACDVNKVHYDLILPVLLGDGETGHWFCVAVNLVDLRVEVLDSMKSADLTDRWSTIETIWNNLFALLNDGEGVPRHTADEFQIVYPKVPQQDNGHDCGIYLIKFMELWKGRMVSAELESDNMNNIRRRILYSLFMDERNEQRDSVLAAINN</sequence>
<name>A0ACB7X9Y5_9ERIC</name>